<dbReference type="Pfam" id="PF21549">
    <property type="entry name" value="PRDM2_PR"/>
    <property type="match status" value="1"/>
</dbReference>
<dbReference type="GO" id="GO:0002250">
    <property type="term" value="P:adaptive immune response"/>
    <property type="evidence" value="ECO:0007669"/>
    <property type="project" value="UniProtKB-KW"/>
</dbReference>
<feature type="domain" description="C2H2-type" evidence="15">
    <location>
        <begin position="680"/>
        <end position="707"/>
    </location>
</feature>
<dbReference type="InterPro" id="IPR044413">
    <property type="entry name" value="PRDM1_PR-SET"/>
</dbReference>
<dbReference type="InterPro" id="IPR050331">
    <property type="entry name" value="Zinc_finger"/>
</dbReference>
<dbReference type="FunFam" id="3.30.160.60:FF:000262">
    <property type="entry name" value="PR domain zinc finger protein 1"/>
    <property type="match status" value="1"/>
</dbReference>
<dbReference type="STRING" id="7574.A0A1S3H930"/>
<evidence type="ECO:0000256" key="6">
    <source>
        <dbReference type="ARBA" id="ARBA00022833"/>
    </source>
</evidence>
<feature type="domain" description="SET" evidence="16">
    <location>
        <begin position="53"/>
        <end position="169"/>
    </location>
</feature>
<keyword evidence="7" id="KW-0391">Immunity</keyword>
<dbReference type="SUPFAM" id="SSF57667">
    <property type="entry name" value="beta-beta-alpha zinc fingers"/>
    <property type="match status" value="3"/>
</dbReference>
<dbReference type="PROSITE" id="PS00028">
    <property type="entry name" value="ZINC_FINGER_C2H2_1"/>
    <property type="match status" value="4"/>
</dbReference>
<dbReference type="FunFam" id="3.30.160.60:FF:000132">
    <property type="entry name" value="PR domain zinc finger protein 1"/>
    <property type="match status" value="1"/>
</dbReference>
<evidence type="ECO:0000256" key="14">
    <source>
        <dbReference type="SAM" id="MobiDB-lite"/>
    </source>
</evidence>
<feature type="domain" description="C2H2-type" evidence="15">
    <location>
        <begin position="652"/>
        <end position="679"/>
    </location>
</feature>
<dbReference type="PANTHER" id="PTHR16515:SF59">
    <property type="entry name" value="PR DOMAIN ZINC FINGER PROTEIN 1"/>
    <property type="match status" value="1"/>
</dbReference>
<keyword evidence="11" id="KW-0804">Transcription</keyword>
<dbReference type="AlphaFoldDB" id="A0A1S3H930"/>
<dbReference type="GO" id="GO:0001227">
    <property type="term" value="F:DNA-binding transcription repressor activity, RNA polymerase II-specific"/>
    <property type="evidence" value="ECO:0007669"/>
    <property type="project" value="InterPro"/>
</dbReference>
<dbReference type="PIRSF" id="PIRSF013212">
    <property type="entry name" value="PRDM1"/>
    <property type="match status" value="1"/>
</dbReference>
<dbReference type="SUPFAM" id="SSF82199">
    <property type="entry name" value="SET domain"/>
    <property type="match status" value="1"/>
</dbReference>
<keyword evidence="5 13" id="KW-0863">Zinc-finger</keyword>
<dbReference type="GO" id="GO:0005634">
    <property type="term" value="C:nucleus"/>
    <property type="evidence" value="ECO:0007669"/>
    <property type="project" value="UniProtKB-SubCell"/>
</dbReference>
<dbReference type="SMART" id="SM00317">
    <property type="entry name" value="SET"/>
    <property type="match status" value="1"/>
</dbReference>
<dbReference type="FunFam" id="3.30.160.60:FF:000833">
    <property type="entry name" value="PR domain zinc finger protein"/>
    <property type="match status" value="1"/>
</dbReference>
<dbReference type="InterPro" id="IPR001214">
    <property type="entry name" value="SET_dom"/>
</dbReference>
<evidence type="ECO:0000256" key="5">
    <source>
        <dbReference type="ARBA" id="ARBA00022771"/>
    </source>
</evidence>
<keyword evidence="8" id="KW-0805">Transcription regulation</keyword>
<proteinExistence type="predicted"/>
<dbReference type="SMART" id="SM00355">
    <property type="entry name" value="ZnF_C2H2"/>
    <property type="match status" value="5"/>
</dbReference>
<feature type="compositionally biased region" description="Basic and acidic residues" evidence="14">
    <location>
        <begin position="309"/>
        <end position="322"/>
    </location>
</feature>
<keyword evidence="2" id="KW-0399">Innate immunity</keyword>
<dbReference type="Proteomes" id="UP000085678">
    <property type="component" value="Unplaced"/>
</dbReference>
<dbReference type="Pfam" id="PF00096">
    <property type="entry name" value="zf-C2H2"/>
    <property type="match status" value="3"/>
</dbReference>
<dbReference type="CDD" id="cd19187">
    <property type="entry name" value="PR-SET_PRDM1"/>
    <property type="match status" value="1"/>
</dbReference>
<evidence type="ECO:0000256" key="1">
    <source>
        <dbReference type="ARBA" id="ARBA00004123"/>
    </source>
</evidence>
<name>A0A1S3H930_LINAN</name>
<dbReference type="GO" id="GO:0045087">
    <property type="term" value="P:innate immune response"/>
    <property type="evidence" value="ECO:0007669"/>
    <property type="project" value="UniProtKB-KW"/>
</dbReference>
<evidence type="ECO:0000256" key="7">
    <source>
        <dbReference type="ARBA" id="ARBA00022859"/>
    </source>
</evidence>
<sequence>MMKICDLEEETMGEDLDLLSLPEEEYEKRCVYIVPDQPCDRDLPNRAEASLPRNLVLKPSQIFTDVVGVWSTDYIPKGTRFGPLVGEIFTKDSIPRTAEKKFLWQVHHNHDLYLYVNIFDPKKSNWLRYVNSAPSKQAQNIVVCQVDHAIYFYTVRPIPPDSELLFWYCQEFAERLNIPPAEEIYKYKMKEQLSPLPAELPNHRVPAMPNYCNNSRTSQTRLEKDPNGVIDFSLKKMPKIHHLETTSEKEQEEQNPAPTAQTVPSSVGPKVQPKQSPEKEEVFDMLKKQCPSPLPKHDPFPCSSPGSEKSQDESDSAFERFPTKNGYKIPSKRPGAVMIENLLIKKMKESGETVDEQSLDALKIKNEEKEKDGETVAMTKDIKKERKDGVMPIKPEPSHPNLPNCSTPMPAKLLPPLPNAPASFPHGPPKLDFPGYLKPDLRPGLLGKVPPTPFHPFGLTASSPLYPFYQHPGFAHLYSMNGMLPMNQYAAALPWHHLYPAYQAMQNAYLSQNIQQVSPTTSHPHHDQALNLSKPKMDLQLNSLNANNMRGYRSLPFPLKKKDGKMHYECNVCSKTFGQLSNLKVHLRTHTGERPFVCKTCSKGFTQLAHLQKHYLVHTGEKPHECTVCKKRFSSTSNLKTHMRLHSGEKPFQCKLCPAKFTQFVHLKLHKRLHTNERPYECPKCNRKYISASGLKTHWKTSNCLPPETPIENFHLLHGDVPAEFGVSDSDFTGSNQELTEMPELMPSSPGEREGLPGSGSDPLALQNMHNDNVDCDANATARASPATSLEPRSPSQDHSSIVLPSDTCPPCPDLSSPGSDSDR</sequence>
<dbReference type="InParanoid" id="A0A1S3H930"/>
<dbReference type="FunFam" id="3.30.160.60:FF:000748">
    <property type="entry name" value="PR domain zinc finger protein"/>
    <property type="match status" value="1"/>
</dbReference>
<keyword evidence="10" id="KW-1064">Adaptive immunity</keyword>
<organism evidence="17 18">
    <name type="scientific">Lingula anatina</name>
    <name type="common">Brachiopod</name>
    <name type="synonym">Lingula unguis</name>
    <dbReference type="NCBI Taxonomy" id="7574"/>
    <lineage>
        <taxon>Eukaryota</taxon>
        <taxon>Metazoa</taxon>
        <taxon>Spiralia</taxon>
        <taxon>Lophotrochozoa</taxon>
        <taxon>Brachiopoda</taxon>
        <taxon>Linguliformea</taxon>
        <taxon>Lingulata</taxon>
        <taxon>Lingulida</taxon>
        <taxon>Linguloidea</taxon>
        <taxon>Lingulidae</taxon>
        <taxon>Lingula</taxon>
    </lineage>
</organism>
<evidence type="ECO:0000256" key="13">
    <source>
        <dbReference type="PROSITE-ProRule" id="PRU00042"/>
    </source>
</evidence>
<dbReference type="Pfam" id="PF13912">
    <property type="entry name" value="zf-C2H2_6"/>
    <property type="match status" value="1"/>
</dbReference>
<evidence type="ECO:0000256" key="11">
    <source>
        <dbReference type="ARBA" id="ARBA00023163"/>
    </source>
</evidence>
<reference evidence="18" key="1">
    <citation type="submission" date="2025-08" db="UniProtKB">
        <authorList>
            <consortium name="RefSeq"/>
        </authorList>
    </citation>
    <scope>IDENTIFICATION</scope>
    <source>
        <tissue evidence="18">Gonads</tissue>
    </source>
</reference>
<dbReference type="InterPro" id="IPR016608">
    <property type="entry name" value="PRDM1"/>
</dbReference>
<evidence type="ECO:0000256" key="12">
    <source>
        <dbReference type="ARBA" id="ARBA00023242"/>
    </source>
</evidence>
<evidence type="ECO:0000256" key="2">
    <source>
        <dbReference type="ARBA" id="ARBA00022588"/>
    </source>
</evidence>
<evidence type="ECO:0000256" key="8">
    <source>
        <dbReference type="ARBA" id="ARBA00023015"/>
    </source>
</evidence>
<feature type="region of interest" description="Disordered" evidence="14">
    <location>
        <begin position="244"/>
        <end position="332"/>
    </location>
</feature>
<dbReference type="GeneID" id="106153274"/>
<keyword evidence="6" id="KW-0862">Zinc</keyword>
<feature type="domain" description="C2H2-type" evidence="15">
    <location>
        <begin position="624"/>
        <end position="651"/>
    </location>
</feature>
<feature type="compositionally biased region" description="Polar residues" evidence="14">
    <location>
        <begin position="254"/>
        <end position="265"/>
    </location>
</feature>
<dbReference type="PROSITE" id="PS50157">
    <property type="entry name" value="ZINC_FINGER_C2H2_2"/>
    <property type="match status" value="5"/>
</dbReference>
<keyword evidence="17" id="KW-1185">Reference proteome</keyword>
<evidence type="ECO:0000259" key="16">
    <source>
        <dbReference type="PROSITE" id="PS50280"/>
    </source>
</evidence>
<feature type="domain" description="C2H2-type" evidence="15">
    <location>
        <begin position="596"/>
        <end position="623"/>
    </location>
</feature>
<evidence type="ECO:0000256" key="9">
    <source>
        <dbReference type="ARBA" id="ARBA00023125"/>
    </source>
</evidence>
<evidence type="ECO:0000256" key="3">
    <source>
        <dbReference type="ARBA" id="ARBA00022723"/>
    </source>
</evidence>
<dbReference type="Gene3D" id="2.170.270.10">
    <property type="entry name" value="SET domain"/>
    <property type="match status" value="1"/>
</dbReference>
<evidence type="ECO:0000313" key="17">
    <source>
        <dbReference type="Proteomes" id="UP000085678"/>
    </source>
</evidence>
<dbReference type="GO" id="GO:0005737">
    <property type="term" value="C:cytoplasm"/>
    <property type="evidence" value="ECO:0007669"/>
    <property type="project" value="TreeGrafter"/>
</dbReference>
<dbReference type="PANTHER" id="PTHR16515">
    <property type="entry name" value="PR DOMAIN ZINC FINGER PROTEIN"/>
    <property type="match status" value="1"/>
</dbReference>
<accession>A0A1S3H930</accession>
<dbReference type="InterPro" id="IPR036236">
    <property type="entry name" value="Znf_C2H2_sf"/>
</dbReference>
<protein>
    <submittedName>
        <fullName evidence="18">PR domain zinc finger protein 1 isoform X1</fullName>
    </submittedName>
</protein>
<dbReference type="InterPro" id="IPR046341">
    <property type="entry name" value="SET_dom_sf"/>
</dbReference>
<dbReference type="OrthoDB" id="7327383at2759"/>
<dbReference type="InterPro" id="IPR013087">
    <property type="entry name" value="Znf_C2H2_type"/>
</dbReference>
<dbReference type="PROSITE" id="PS50280">
    <property type="entry name" value="SET"/>
    <property type="match status" value="1"/>
</dbReference>
<comment type="subcellular location">
    <subcellularLocation>
        <location evidence="1">Nucleus</location>
    </subcellularLocation>
</comment>
<evidence type="ECO:0000256" key="10">
    <source>
        <dbReference type="ARBA" id="ARBA00023130"/>
    </source>
</evidence>
<dbReference type="FunFam" id="3.30.160.60:FF:000211">
    <property type="entry name" value="PR domain zinc finger protein 1"/>
    <property type="match status" value="1"/>
</dbReference>
<feature type="compositionally biased region" description="Basic and acidic residues" evidence="14">
    <location>
        <begin position="276"/>
        <end position="287"/>
    </location>
</feature>
<keyword evidence="9" id="KW-0238">DNA-binding</keyword>
<dbReference type="GO" id="GO:0008270">
    <property type="term" value="F:zinc ion binding"/>
    <property type="evidence" value="ECO:0007669"/>
    <property type="project" value="UniProtKB-KW"/>
</dbReference>
<dbReference type="FunCoup" id="A0A1S3H930">
    <property type="interactions" value="30"/>
</dbReference>
<keyword evidence="3" id="KW-0479">Metal-binding</keyword>
<dbReference type="RefSeq" id="XP_013382595.1">
    <property type="nucleotide sequence ID" value="XM_013527141.1"/>
</dbReference>
<keyword evidence="12" id="KW-0539">Nucleus</keyword>
<dbReference type="KEGG" id="lak:106153274"/>
<dbReference type="Gene3D" id="3.30.160.60">
    <property type="entry name" value="Classic Zinc Finger"/>
    <property type="match status" value="5"/>
</dbReference>
<evidence type="ECO:0000313" key="18">
    <source>
        <dbReference type="RefSeq" id="XP_013382595.1"/>
    </source>
</evidence>
<dbReference type="GO" id="GO:0045165">
    <property type="term" value="P:cell fate commitment"/>
    <property type="evidence" value="ECO:0007669"/>
    <property type="project" value="TreeGrafter"/>
</dbReference>
<dbReference type="GO" id="GO:0000978">
    <property type="term" value="F:RNA polymerase II cis-regulatory region sequence-specific DNA binding"/>
    <property type="evidence" value="ECO:0007669"/>
    <property type="project" value="TreeGrafter"/>
</dbReference>
<feature type="region of interest" description="Disordered" evidence="14">
    <location>
        <begin position="741"/>
        <end position="824"/>
    </location>
</feature>
<evidence type="ECO:0000259" key="15">
    <source>
        <dbReference type="PROSITE" id="PS50157"/>
    </source>
</evidence>
<gene>
    <name evidence="18" type="primary">LOC106153274</name>
</gene>
<feature type="domain" description="C2H2-type" evidence="15">
    <location>
        <begin position="568"/>
        <end position="595"/>
    </location>
</feature>
<keyword evidence="4" id="KW-0677">Repeat</keyword>
<evidence type="ECO:0000256" key="4">
    <source>
        <dbReference type="ARBA" id="ARBA00022737"/>
    </source>
</evidence>